<evidence type="ECO:0000256" key="9">
    <source>
        <dbReference type="ARBA" id="ARBA00023136"/>
    </source>
</evidence>
<comment type="caution">
    <text evidence="15">The sequence shown here is derived from an EMBL/GenBank/DDBJ whole genome shotgun (WGS) entry which is preliminary data.</text>
</comment>
<dbReference type="Proteomes" id="UP000886005">
    <property type="component" value="Unassembled WGS sequence"/>
</dbReference>
<dbReference type="CDD" id="cd13957">
    <property type="entry name" value="PT_UbiA_Cox10"/>
    <property type="match status" value="1"/>
</dbReference>
<dbReference type="HAMAP" id="MF_00154">
    <property type="entry name" value="CyoE_CtaB"/>
    <property type="match status" value="1"/>
</dbReference>
<comment type="catalytic activity">
    <reaction evidence="13 14">
        <text>heme b + (2E,6E)-farnesyl diphosphate + H2O = Fe(II)-heme o + diphosphate</text>
        <dbReference type="Rhea" id="RHEA:28070"/>
        <dbReference type="ChEBI" id="CHEBI:15377"/>
        <dbReference type="ChEBI" id="CHEBI:33019"/>
        <dbReference type="ChEBI" id="CHEBI:60344"/>
        <dbReference type="ChEBI" id="CHEBI:60530"/>
        <dbReference type="ChEBI" id="CHEBI:175763"/>
        <dbReference type="EC" id="2.5.1.141"/>
    </reaction>
</comment>
<comment type="function">
    <text evidence="14">Converts heme B (protoheme IX) to heme O by substitution of the vinyl group on carbon 2 of heme B porphyrin ring with a hydroxyethyl farnesyl side group.</text>
</comment>
<reference evidence="15" key="1">
    <citation type="journal article" date="2020" name="mSystems">
        <title>Genome- and Community-Level Interaction Insights into Carbon Utilization and Element Cycling Functions of Hydrothermarchaeota in Hydrothermal Sediment.</title>
        <authorList>
            <person name="Zhou Z."/>
            <person name="Liu Y."/>
            <person name="Xu W."/>
            <person name="Pan J."/>
            <person name="Luo Z.H."/>
            <person name="Li M."/>
        </authorList>
    </citation>
    <scope>NUCLEOTIDE SEQUENCE [LARGE SCALE GENOMIC DNA]</scope>
    <source>
        <strain evidence="15">HyVt-456</strain>
    </source>
</reference>
<dbReference type="GO" id="GO:0005886">
    <property type="term" value="C:plasma membrane"/>
    <property type="evidence" value="ECO:0007669"/>
    <property type="project" value="UniProtKB-SubCell"/>
</dbReference>
<evidence type="ECO:0000256" key="12">
    <source>
        <dbReference type="ARBA" id="ARBA00042475"/>
    </source>
</evidence>
<keyword evidence="5 14" id="KW-0808">Transferase</keyword>
<dbReference type="GO" id="GO:0008495">
    <property type="term" value="F:protoheme IX farnesyltransferase activity"/>
    <property type="evidence" value="ECO:0007669"/>
    <property type="project" value="UniProtKB-UniRule"/>
</dbReference>
<dbReference type="EMBL" id="DRLD01000223">
    <property type="protein sequence ID" value="HED10643.1"/>
    <property type="molecule type" value="Genomic_DNA"/>
</dbReference>
<dbReference type="AlphaFoldDB" id="A0A7V1LMB1"/>
<dbReference type="Pfam" id="PF01040">
    <property type="entry name" value="UbiA"/>
    <property type="match status" value="1"/>
</dbReference>
<organism evidence="15">
    <name type="scientific">Caldithrix abyssi</name>
    <dbReference type="NCBI Taxonomy" id="187145"/>
    <lineage>
        <taxon>Bacteria</taxon>
        <taxon>Pseudomonadati</taxon>
        <taxon>Calditrichota</taxon>
        <taxon>Calditrichia</taxon>
        <taxon>Calditrichales</taxon>
        <taxon>Calditrichaceae</taxon>
        <taxon>Caldithrix</taxon>
    </lineage>
</organism>
<evidence type="ECO:0000256" key="2">
    <source>
        <dbReference type="ARBA" id="ARBA00004919"/>
    </source>
</evidence>
<gene>
    <name evidence="14" type="primary">ctaB</name>
    <name evidence="15" type="ORF">ENJ10_08130</name>
</gene>
<feature type="transmembrane region" description="Helical" evidence="14">
    <location>
        <begin position="171"/>
        <end position="189"/>
    </location>
</feature>
<feature type="transmembrane region" description="Helical" evidence="14">
    <location>
        <begin position="324"/>
        <end position="341"/>
    </location>
</feature>
<keyword evidence="4 14" id="KW-1003">Cell membrane</keyword>
<feature type="transmembrane region" description="Helical" evidence="14">
    <location>
        <begin position="292"/>
        <end position="312"/>
    </location>
</feature>
<evidence type="ECO:0000256" key="4">
    <source>
        <dbReference type="ARBA" id="ARBA00022475"/>
    </source>
</evidence>
<feature type="transmembrane region" description="Helical" evidence="14">
    <location>
        <begin position="196"/>
        <end position="218"/>
    </location>
</feature>
<evidence type="ECO:0000256" key="5">
    <source>
        <dbReference type="ARBA" id="ARBA00022679"/>
    </source>
</evidence>
<keyword evidence="6 14" id="KW-0812">Transmembrane</keyword>
<evidence type="ECO:0000256" key="3">
    <source>
        <dbReference type="ARBA" id="ARBA00012292"/>
    </source>
</evidence>
<feature type="transmembrane region" description="Helical" evidence="14">
    <location>
        <begin position="74"/>
        <end position="93"/>
    </location>
</feature>
<comment type="pathway">
    <text evidence="2 14">Porphyrin-containing compound metabolism; heme O biosynthesis; heme O from protoheme: step 1/1.</text>
</comment>
<name>A0A7V1LMB1_CALAY</name>
<dbReference type="NCBIfam" id="NF003349">
    <property type="entry name" value="PRK04375.1-2"/>
    <property type="match status" value="1"/>
</dbReference>
<dbReference type="EC" id="2.5.1.141" evidence="3 14"/>
<evidence type="ECO:0000256" key="11">
    <source>
        <dbReference type="ARBA" id="ARBA00040810"/>
    </source>
</evidence>
<comment type="subcellular location">
    <subcellularLocation>
        <location evidence="1 14">Cell membrane</location>
        <topology evidence="1 14">Multi-pass membrane protein</topology>
    </subcellularLocation>
</comment>
<evidence type="ECO:0000256" key="7">
    <source>
        <dbReference type="ARBA" id="ARBA00022989"/>
    </source>
</evidence>
<keyword evidence="7 14" id="KW-1133">Transmembrane helix</keyword>
<feature type="transmembrane region" description="Helical" evidence="14">
    <location>
        <begin position="266"/>
        <end position="286"/>
    </location>
</feature>
<accession>A0A7V1LMB1</accession>
<keyword evidence="9 14" id="KW-0472">Membrane</keyword>
<dbReference type="PANTHER" id="PTHR43448:SF7">
    <property type="entry name" value="4-HYDROXYBENZOATE SOLANESYLTRANSFERASE"/>
    <property type="match status" value="1"/>
</dbReference>
<comment type="similarity">
    <text evidence="14">Belongs to the UbiA prenyltransferase family. Protoheme IX farnesyltransferase subfamily.</text>
</comment>
<evidence type="ECO:0000256" key="13">
    <source>
        <dbReference type="ARBA" id="ARBA00047690"/>
    </source>
</evidence>
<protein>
    <recommendedName>
        <fullName evidence="11 14">Protoheme IX farnesyltransferase</fullName>
        <ecNumber evidence="3 14">2.5.1.141</ecNumber>
    </recommendedName>
    <alternativeName>
        <fullName evidence="12 14">Heme B farnesyltransferase</fullName>
    </alternativeName>
    <alternativeName>
        <fullName evidence="10 14">Heme O synthase</fullName>
    </alternativeName>
</protein>
<dbReference type="InterPro" id="IPR000537">
    <property type="entry name" value="UbiA_prenyltransferase"/>
</dbReference>
<dbReference type="PANTHER" id="PTHR43448">
    <property type="entry name" value="PROTOHEME IX FARNESYLTRANSFERASE, MITOCHONDRIAL"/>
    <property type="match status" value="1"/>
</dbReference>
<evidence type="ECO:0000256" key="10">
    <source>
        <dbReference type="ARBA" id="ARBA00030253"/>
    </source>
</evidence>
<dbReference type="UniPathway" id="UPA00834">
    <property type="reaction ID" value="UER00712"/>
</dbReference>
<feature type="transmembrane region" description="Helical" evidence="14">
    <location>
        <begin position="224"/>
        <end position="245"/>
    </location>
</feature>
<evidence type="ECO:0000256" key="1">
    <source>
        <dbReference type="ARBA" id="ARBA00004651"/>
    </source>
</evidence>
<dbReference type="GO" id="GO:0048034">
    <property type="term" value="P:heme O biosynthetic process"/>
    <property type="evidence" value="ECO:0007669"/>
    <property type="project" value="UniProtKB-UniRule"/>
</dbReference>
<dbReference type="InterPro" id="IPR006369">
    <property type="entry name" value="Protohaem_IX_farnesylTrfase"/>
</dbReference>
<feature type="transmembrane region" description="Helical" evidence="14">
    <location>
        <begin position="99"/>
        <end position="116"/>
    </location>
</feature>
<evidence type="ECO:0000256" key="6">
    <source>
        <dbReference type="ARBA" id="ARBA00022692"/>
    </source>
</evidence>
<dbReference type="Gene3D" id="1.10.357.140">
    <property type="entry name" value="UbiA prenyltransferase"/>
    <property type="match status" value="1"/>
</dbReference>
<proteinExistence type="inferred from homology"/>
<evidence type="ECO:0000313" key="15">
    <source>
        <dbReference type="EMBL" id="HED10643.1"/>
    </source>
</evidence>
<comment type="miscellaneous">
    <text evidence="14">Carbon 2 of the heme B porphyrin ring is defined according to the Fischer nomenclature.</text>
</comment>
<dbReference type="InterPro" id="IPR044878">
    <property type="entry name" value="UbiA_sf"/>
</dbReference>
<evidence type="ECO:0000256" key="14">
    <source>
        <dbReference type="HAMAP-Rule" id="MF_00154"/>
    </source>
</evidence>
<sequence length="345" mass="38880">MISKTRMKWPNTRRRPMFRSRNLRNSLVICCPMRPSMSPVKTRPLRSIRRNNLFIFGNLMQTLKAYFTLTKPSIMLLVIITGGTALIMEGSLLQDPFRFVMALLAIYLTGGSANALNQCFEREIDAKMKRTAARRPLPLHTIGAASAFVFSIAIGVAGLAIFYYYFNAYSALLSLATILFYSLFYTLYLKPNTVQNIVIGGIAGSMSPVGAWVAATGQMAVDPWILFLIIFLWTPPHFWALALVYKDDYRLAKLPMMPVVKGDDSTYKQILIYTWLLVVASLALVINEQLGWVYILLAAALGMLYLQKTYQVMKNRTEPQLKGLFGYSIIYLFGLFAVIIADSLI</sequence>
<dbReference type="NCBIfam" id="TIGR01473">
    <property type="entry name" value="cyoE_ctaB"/>
    <property type="match status" value="1"/>
</dbReference>
<feature type="transmembrane region" description="Helical" evidence="14">
    <location>
        <begin position="137"/>
        <end position="165"/>
    </location>
</feature>
<evidence type="ECO:0000256" key="8">
    <source>
        <dbReference type="ARBA" id="ARBA00023133"/>
    </source>
</evidence>
<keyword evidence="8 14" id="KW-0350">Heme biosynthesis</keyword>